<keyword evidence="2" id="KW-1185">Reference proteome</keyword>
<reference evidence="1 2" key="1">
    <citation type="submission" date="2019-06" db="EMBL/GenBank/DDBJ databases">
        <title>Whole genome shotgun sequence of Brevibacillus parabrevis NBRC 12334.</title>
        <authorList>
            <person name="Hosoyama A."/>
            <person name="Uohara A."/>
            <person name="Ohji S."/>
            <person name="Ichikawa N."/>
        </authorList>
    </citation>
    <scope>NUCLEOTIDE SEQUENCE [LARGE SCALE GENOMIC DNA]</scope>
    <source>
        <strain evidence="1 2">NBRC 12334</strain>
    </source>
</reference>
<dbReference type="AlphaFoldDB" id="A0A4Y3PS90"/>
<proteinExistence type="predicted"/>
<protein>
    <submittedName>
        <fullName evidence="1">Uncharacterized protein</fullName>
    </submittedName>
</protein>
<organism evidence="1 2">
    <name type="scientific">Brevibacillus parabrevis</name>
    <dbReference type="NCBI Taxonomy" id="54914"/>
    <lineage>
        <taxon>Bacteria</taxon>
        <taxon>Bacillati</taxon>
        <taxon>Bacillota</taxon>
        <taxon>Bacilli</taxon>
        <taxon>Bacillales</taxon>
        <taxon>Paenibacillaceae</taxon>
        <taxon>Brevibacillus</taxon>
    </lineage>
</organism>
<accession>A0A4Y3PS90</accession>
<dbReference type="Proteomes" id="UP000316882">
    <property type="component" value="Unassembled WGS sequence"/>
</dbReference>
<gene>
    <name evidence="1" type="ORF">BPA01_38480</name>
</gene>
<evidence type="ECO:0000313" key="1">
    <source>
        <dbReference type="EMBL" id="GEB34268.1"/>
    </source>
</evidence>
<dbReference type="EMBL" id="BJMH01000021">
    <property type="protein sequence ID" value="GEB34268.1"/>
    <property type="molecule type" value="Genomic_DNA"/>
</dbReference>
<sequence>MTDEEARAIVAARFFVNSLAMLIFPEAITSSTVRITNSTDGTGRSGGFFYGSKGFIFSDFWINGQDRE</sequence>
<comment type="caution">
    <text evidence="1">The sequence shown here is derived from an EMBL/GenBank/DDBJ whole genome shotgun (WGS) entry which is preliminary data.</text>
</comment>
<name>A0A4Y3PS90_BREPA</name>
<evidence type="ECO:0000313" key="2">
    <source>
        <dbReference type="Proteomes" id="UP000316882"/>
    </source>
</evidence>